<name>A0ABN9S5Q9_9DINO</name>
<sequence>MASDDEMMWPTPVAEEACSVPKHGRTGNADLLREMLGDIRSNMATKDDVTEVKRNMHEHEGRIDGLTARMKAIEDRTNTSLDAAQSAAAAVMTEAVDNQLKDMKAHTLKMQAELAALSSRTPSTRSNASAASLEPEKERDNRKIWIAGFPRPLLAKVMSAHATQLIQKHVPNGITAMPKSHNFQTAYSIIFDSNEAAKDFLMRARTLGVRWRDPRTNIDCELKIRMDAPPAIRKVNRILGVLLSKVVETAKAYNKWSPSFTLGSQGFRGTLWLISNDDTENLFQVKGVESMQVDVIPNVVALKKIGFTDATINSTDNLVYMRNSHFREKSKSLILVVLRVWVFQSWWVVCTFGTFGKFYVLILLLFFVVYG</sequence>
<dbReference type="EMBL" id="CAUYUJ010009522">
    <property type="protein sequence ID" value="CAK0827021.1"/>
    <property type="molecule type" value="Genomic_DNA"/>
</dbReference>
<feature type="compositionally biased region" description="Polar residues" evidence="2">
    <location>
        <begin position="118"/>
        <end position="130"/>
    </location>
</feature>
<feature type="region of interest" description="Disordered" evidence="2">
    <location>
        <begin position="116"/>
        <end position="137"/>
    </location>
</feature>
<evidence type="ECO:0000313" key="4">
    <source>
        <dbReference type="EMBL" id="CAK0827021.1"/>
    </source>
</evidence>
<organism evidence="4 5">
    <name type="scientific">Prorocentrum cordatum</name>
    <dbReference type="NCBI Taxonomy" id="2364126"/>
    <lineage>
        <taxon>Eukaryota</taxon>
        <taxon>Sar</taxon>
        <taxon>Alveolata</taxon>
        <taxon>Dinophyceae</taxon>
        <taxon>Prorocentrales</taxon>
        <taxon>Prorocentraceae</taxon>
        <taxon>Prorocentrum</taxon>
    </lineage>
</organism>
<feature type="transmembrane region" description="Helical" evidence="3">
    <location>
        <begin position="346"/>
        <end position="370"/>
    </location>
</feature>
<evidence type="ECO:0000256" key="2">
    <source>
        <dbReference type="SAM" id="MobiDB-lite"/>
    </source>
</evidence>
<keyword evidence="3" id="KW-1133">Transmembrane helix</keyword>
<comment type="caution">
    <text evidence="4">The sequence shown here is derived from an EMBL/GenBank/DDBJ whole genome shotgun (WGS) entry which is preliminary data.</text>
</comment>
<reference evidence="4" key="1">
    <citation type="submission" date="2023-10" db="EMBL/GenBank/DDBJ databases">
        <authorList>
            <person name="Chen Y."/>
            <person name="Shah S."/>
            <person name="Dougan E. K."/>
            <person name="Thang M."/>
            <person name="Chan C."/>
        </authorList>
    </citation>
    <scope>NUCLEOTIDE SEQUENCE [LARGE SCALE GENOMIC DNA]</scope>
</reference>
<protein>
    <submittedName>
        <fullName evidence="4">Uncharacterized protein</fullName>
    </submittedName>
</protein>
<dbReference type="Proteomes" id="UP001189429">
    <property type="component" value="Unassembled WGS sequence"/>
</dbReference>
<gene>
    <name evidence="4" type="ORF">PCOR1329_LOCUS26649</name>
</gene>
<keyword evidence="5" id="KW-1185">Reference proteome</keyword>
<evidence type="ECO:0000313" key="5">
    <source>
        <dbReference type="Proteomes" id="UP001189429"/>
    </source>
</evidence>
<keyword evidence="1" id="KW-0175">Coiled coil</keyword>
<proteinExistence type="predicted"/>
<feature type="coiled-coil region" evidence="1">
    <location>
        <begin position="49"/>
        <end position="76"/>
    </location>
</feature>
<keyword evidence="3" id="KW-0812">Transmembrane</keyword>
<keyword evidence="3" id="KW-0472">Membrane</keyword>
<evidence type="ECO:0000256" key="1">
    <source>
        <dbReference type="SAM" id="Coils"/>
    </source>
</evidence>
<evidence type="ECO:0000256" key="3">
    <source>
        <dbReference type="SAM" id="Phobius"/>
    </source>
</evidence>
<accession>A0ABN9S5Q9</accession>